<evidence type="ECO:0000313" key="5">
    <source>
        <dbReference type="Proteomes" id="UP001140513"/>
    </source>
</evidence>
<keyword evidence="5" id="KW-1185">Reference proteome</keyword>
<reference evidence="4" key="1">
    <citation type="submission" date="2022-10" db="EMBL/GenBank/DDBJ databases">
        <title>Tapping the CABI collections for fungal endophytes: first genome assemblies for Collariella, Neodidymelliopsis, Ascochyta clinopodiicola, Didymella pomorum, Didymosphaeria variabile, Neocosmospora piperis and Neocucurbitaria cava.</title>
        <authorList>
            <person name="Hill R."/>
        </authorList>
    </citation>
    <scope>NUCLEOTIDE SEQUENCE</scope>
    <source>
        <strain evidence="4">IMI 356815</strain>
    </source>
</reference>
<evidence type="ECO:0000256" key="1">
    <source>
        <dbReference type="PROSITE-ProRule" id="PRU00042"/>
    </source>
</evidence>
<protein>
    <recommendedName>
        <fullName evidence="3">C2H2-type domain-containing protein</fullName>
    </recommendedName>
</protein>
<comment type="caution">
    <text evidence="4">The sequence shown here is derived from an EMBL/GenBank/DDBJ whole genome shotgun (WGS) entry which is preliminary data.</text>
</comment>
<feature type="compositionally biased region" description="Pro residues" evidence="2">
    <location>
        <begin position="138"/>
        <end position="149"/>
    </location>
</feature>
<dbReference type="PROSITE" id="PS50157">
    <property type="entry name" value="ZINC_FINGER_C2H2_2"/>
    <property type="match status" value="1"/>
</dbReference>
<feature type="compositionally biased region" description="Basic and acidic residues" evidence="2">
    <location>
        <begin position="167"/>
        <end position="214"/>
    </location>
</feature>
<gene>
    <name evidence="4" type="ORF">N0V89_009257</name>
</gene>
<keyword evidence="1" id="KW-0862">Zinc</keyword>
<dbReference type="Proteomes" id="UP001140513">
    <property type="component" value="Unassembled WGS sequence"/>
</dbReference>
<accession>A0A9W8XDK8</accession>
<proteinExistence type="predicted"/>
<sequence length="529" mass="59467">MPRSSAKSHQSIFVPPDVLAARRENTTASMLAQLHEPPPVANPSPFRGFGLYTDVEVEVPQNDPRLAHKPYTVKKFLPLGGPQHVHNKRRKRDDLPDEVLRMYNELEAILLREEDAEKRDARQDPQERFKPMKCPGILVPPPSLPPPLSKPTETTITILKANKETRAEIGEKTMEETIGETMEKTRENTRKETGKEVRKEIREEPGNDSHKDNNPDTNSSDKSTEVIKQGTVKVEETQDVADLSTQESGEIWEDDSDVEIIESRPVQKRHLPVYNMAQLFCCACNVKIGGNLRAFTDHMLKIHFDELDSIYYRCCADHYWNASLTSYVPHWGGVHGWGKEPFPCPKCAANFQSIPELRGHLVKVHQNSVSTTPKSLREVTPKASVDYKSKSSVGSIQKSSQDPTPASSVAPKPKSVYEPERTRSVGSGPHNRDPDSAQHAAEPIPPVEHRPPVSLPPRPQFPRSSRTSSYPAPRAHTPPRRPPSTERVEGHPAPRAHTLPRRPPSTGRVEWHPEFRPPTSPRRDRPPAD</sequence>
<dbReference type="RefSeq" id="XP_056067273.1">
    <property type="nucleotide sequence ID" value="XM_056218008.1"/>
</dbReference>
<feature type="compositionally biased region" description="Basic and acidic residues" evidence="2">
    <location>
        <begin position="483"/>
        <end position="492"/>
    </location>
</feature>
<name>A0A9W8XDK8_9PLEO</name>
<feature type="domain" description="C2H2-type" evidence="3">
    <location>
        <begin position="342"/>
        <end position="370"/>
    </location>
</feature>
<feature type="compositionally biased region" description="Basic and acidic residues" evidence="2">
    <location>
        <begin position="116"/>
        <end position="130"/>
    </location>
</feature>
<dbReference type="PROSITE" id="PS00028">
    <property type="entry name" value="ZINC_FINGER_C2H2_1"/>
    <property type="match status" value="1"/>
</dbReference>
<feature type="compositionally biased region" description="Basic and acidic residues" evidence="2">
    <location>
        <begin position="509"/>
        <end position="529"/>
    </location>
</feature>
<dbReference type="AlphaFoldDB" id="A0A9W8XDK8"/>
<dbReference type="OrthoDB" id="3693506at2759"/>
<dbReference type="SMART" id="SM00355">
    <property type="entry name" value="ZnF_C2H2"/>
    <property type="match status" value="2"/>
</dbReference>
<organism evidence="4 5">
    <name type="scientific">Didymosphaeria variabile</name>
    <dbReference type="NCBI Taxonomy" id="1932322"/>
    <lineage>
        <taxon>Eukaryota</taxon>
        <taxon>Fungi</taxon>
        <taxon>Dikarya</taxon>
        <taxon>Ascomycota</taxon>
        <taxon>Pezizomycotina</taxon>
        <taxon>Dothideomycetes</taxon>
        <taxon>Pleosporomycetidae</taxon>
        <taxon>Pleosporales</taxon>
        <taxon>Massarineae</taxon>
        <taxon>Didymosphaeriaceae</taxon>
        <taxon>Didymosphaeria</taxon>
    </lineage>
</organism>
<evidence type="ECO:0000256" key="2">
    <source>
        <dbReference type="SAM" id="MobiDB-lite"/>
    </source>
</evidence>
<dbReference type="EMBL" id="JAPEUX010000007">
    <property type="protein sequence ID" value="KAJ4347885.1"/>
    <property type="molecule type" value="Genomic_DNA"/>
</dbReference>
<dbReference type="InterPro" id="IPR013087">
    <property type="entry name" value="Znf_C2H2_type"/>
</dbReference>
<keyword evidence="1" id="KW-0863">Zinc-finger</keyword>
<feature type="compositionally biased region" description="Basic and acidic residues" evidence="2">
    <location>
        <begin position="375"/>
        <end position="389"/>
    </location>
</feature>
<keyword evidence="1" id="KW-0479">Metal-binding</keyword>
<evidence type="ECO:0000313" key="4">
    <source>
        <dbReference type="EMBL" id="KAJ4347885.1"/>
    </source>
</evidence>
<feature type="region of interest" description="Disordered" evidence="2">
    <location>
        <begin position="167"/>
        <end position="225"/>
    </location>
</feature>
<feature type="region of interest" description="Disordered" evidence="2">
    <location>
        <begin position="116"/>
        <end position="150"/>
    </location>
</feature>
<feature type="compositionally biased region" description="Low complexity" evidence="2">
    <location>
        <begin position="390"/>
        <end position="400"/>
    </location>
</feature>
<dbReference type="GeneID" id="80912787"/>
<evidence type="ECO:0000259" key="3">
    <source>
        <dbReference type="PROSITE" id="PS50157"/>
    </source>
</evidence>
<dbReference type="GO" id="GO:0008270">
    <property type="term" value="F:zinc ion binding"/>
    <property type="evidence" value="ECO:0007669"/>
    <property type="project" value="UniProtKB-KW"/>
</dbReference>
<feature type="region of interest" description="Disordered" evidence="2">
    <location>
        <begin position="368"/>
        <end position="529"/>
    </location>
</feature>